<gene>
    <name evidence="2" type="ORF">EB1_00170</name>
</gene>
<reference evidence="2 3" key="1">
    <citation type="submission" date="2019-07" db="EMBL/GenBank/DDBJ databases">
        <title>Whole genome shotgun sequence of Empedobacter brevis NBRC 14943.</title>
        <authorList>
            <person name="Hosoyama A."/>
            <person name="Uohara A."/>
            <person name="Ohji S."/>
            <person name="Ichikawa N."/>
        </authorList>
    </citation>
    <scope>NUCLEOTIDE SEQUENCE [LARGE SCALE GENOMIC DNA]</scope>
    <source>
        <strain evidence="2 3">NBRC 14943</strain>
    </source>
</reference>
<organism evidence="2 3">
    <name type="scientific">Empedobacter brevis NBRC 14943 = ATCC 43319</name>
    <dbReference type="NCBI Taxonomy" id="1218108"/>
    <lineage>
        <taxon>Bacteria</taxon>
        <taxon>Pseudomonadati</taxon>
        <taxon>Bacteroidota</taxon>
        <taxon>Flavobacteriia</taxon>
        <taxon>Flavobacteriales</taxon>
        <taxon>Weeksellaceae</taxon>
        <taxon>Empedobacter</taxon>
    </lineage>
</organism>
<dbReference type="STRING" id="1218108.GCA_000382425_00017"/>
<accession>A0A511NC99</accession>
<evidence type="ECO:0000313" key="2">
    <source>
        <dbReference type="EMBL" id="GEM50227.1"/>
    </source>
</evidence>
<evidence type="ECO:0000313" key="3">
    <source>
        <dbReference type="Proteomes" id="UP000321245"/>
    </source>
</evidence>
<proteinExistence type="predicted"/>
<dbReference type="EMBL" id="BJXC01000001">
    <property type="protein sequence ID" value="GEM50227.1"/>
    <property type="molecule type" value="Genomic_DNA"/>
</dbReference>
<feature type="signal peptide" evidence="1">
    <location>
        <begin position="1"/>
        <end position="24"/>
    </location>
</feature>
<name>A0A511NC99_9FLAO</name>
<comment type="caution">
    <text evidence="2">The sequence shown here is derived from an EMBL/GenBank/DDBJ whole genome shotgun (WGS) entry which is preliminary data.</text>
</comment>
<feature type="chain" id="PRO_5021926263" evidence="1">
    <location>
        <begin position="25"/>
        <end position="269"/>
    </location>
</feature>
<dbReference type="Proteomes" id="UP000321245">
    <property type="component" value="Unassembled WGS sequence"/>
</dbReference>
<keyword evidence="1" id="KW-0732">Signal</keyword>
<dbReference type="AlphaFoldDB" id="A0A511NC99"/>
<keyword evidence="3" id="KW-1185">Reference proteome</keyword>
<protein>
    <submittedName>
        <fullName evidence="2">Uncharacterized protein</fullName>
    </submittedName>
</protein>
<sequence>MNKNFTLKCMALFAFTLLGFKAQAQYYADGTILNATKSLIVDTDPTKGSGNETSIGSPGSTYTWTATSTFSGATPDFPNTEPGNTINDDNIAVVKWNPGAWPVSGGNPMDLIKDYTITVVENSTCPPAVSTDNTTNIDVKLVKADILKISTAASNVCYIGTTTPDVQIDLEGTPEATVNFTVISGGTPTTSAITFDVNGKKEIIITPTGGDIVVRIDDVVYTKTQPSLANPNFQTKTNGTDIAFNAGTTDNNIIKIVVGSAPKVSPIEF</sequence>
<evidence type="ECO:0000256" key="1">
    <source>
        <dbReference type="SAM" id="SignalP"/>
    </source>
</evidence>